<keyword evidence="2" id="KW-1185">Reference proteome</keyword>
<gene>
    <name evidence="1" type="ORF">CGZ94_16365</name>
</gene>
<dbReference type="AlphaFoldDB" id="A0A255GCF5"/>
<dbReference type="Proteomes" id="UP000215896">
    <property type="component" value="Unassembled WGS sequence"/>
</dbReference>
<reference evidence="1" key="1">
    <citation type="submission" date="2017-07" db="EMBL/GenBank/DDBJ databases">
        <title>Draft whole genome sequences of clinical Proprionibacteriaceae strains.</title>
        <authorList>
            <person name="Bernier A.-M."/>
            <person name="Bernard K."/>
            <person name="Domingo M.-C."/>
        </authorList>
    </citation>
    <scope>NUCLEOTIDE SEQUENCE [LARGE SCALE GENOMIC DNA]</scope>
    <source>
        <strain evidence="1">NML 030167</strain>
    </source>
</reference>
<evidence type="ECO:0000313" key="1">
    <source>
        <dbReference type="EMBL" id="OYO10584.1"/>
    </source>
</evidence>
<protein>
    <submittedName>
        <fullName evidence="1">Uncharacterized protein</fullName>
    </submittedName>
</protein>
<comment type="caution">
    <text evidence="1">The sequence shown here is derived from an EMBL/GenBank/DDBJ whole genome shotgun (WGS) entry which is preliminary data.</text>
</comment>
<proteinExistence type="predicted"/>
<sequence>MSDVIKGVAAERFLVKYRGILQDQKKRGYTVRGTGTTRVLATPGSTSSDYDPRLTIRICEDRTGTTWTEAGQTEAGTKTMGHVYGRVINSRVMLVDIVSEEVDSCDF</sequence>
<accession>A0A255GCF5</accession>
<dbReference type="EMBL" id="NMVO01000016">
    <property type="protein sequence ID" value="OYO10584.1"/>
    <property type="molecule type" value="Genomic_DNA"/>
</dbReference>
<organism evidence="1 2">
    <name type="scientific">Enemella evansiae</name>
    <dbReference type="NCBI Taxonomy" id="2016499"/>
    <lineage>
        <taxon>Bacteria</taxon>
        <taxon>Bacillati</taxon>
        <taxon>Actinomycetota</taxon>
        <taxon>Actinomycetes</taxon>
        <taxon>Propionibacteriales</taxon>
        <taxon>Propionibacteriaceae</taxon>
        <taxon>Enemella</taxon>
    </lineage>
</organism>
<evidence type="ECO:0000313" key="2">
    <source>
        <dbReference type="Proteomes" id="UP000215896"/>
    </source>
</evidence>
<name>A0A255GCF5_9ACTN</name>